<dbReference type="Pfam" id="PF01636">
    <property type="entry name" value="APH"/>
    <property type="match status" value="1"/>
</dbReference>
<dbReference type="InterPro" id="IPR051678">
    <property type="entry name" value="AGP_Transferase"/>
</dbReference>
<dbReference type="AlphaFoldDB" id="D8Q359"/>
<dbReference type="VEuPathDB" id="FungiDB:SCHCODRAFT_02495395"/>
<keyword evidence="3" id="KW-1185">Reference proteome</keyword>
<dbReference type="CDD" id="cd05120">
    <property type="entry name" value="APH_ChoK_like"/>
    <property type="match status" value="1"/>
</dbReference>
<feature type="non-terminal residue" evidence="2">
    <location>
        <position position="174"/>
    </location>
</feature>
<dbReference type="Proteomes" id="UP000007431">
    <property type="component" value="Unassembled WGS sequence"/>
</dbReference>
<dbReference type="InParanoid" id="D8Q359"/>
<sequence>TEAATLRFIKENTTIPVPSVLAHFSWWSVDYLVMTRASGVPLDWAWSKLSDSQRQDIVAQLADFVTQMRALPPPDESRICSVIGGPIRDSRAYTGPECGPFSDEAHLNLQLRNGRPIEDFAQRFPALPSMHRRRHPIVFTHGDIAPRNIMVKGTRVTALLDWENAGWYPAHWEY</sequence>
<dbReference type="HOGENOM" id="CLU_021768_3_3_1"/>
<dbReference type="KEGG" id="scm:SCHCO_02495395"/>
<evidence type="ECO:0000313" key="3">
    <source>
        <dbReference type="Proteomes" id="UP000007431"/>
    </source>
</evidence>
<feature type="domain" description="Aminoglycoside phosphotransferase" evidence="1">
    <location>
        <begin position="2"/>
        <end position="173"/>
    </location>
</feature>
<dbReference type="EMBL" id="GL377305">
    <property type="protein sequence ID" value="EFI97634.1"/>
    <property type="molecule type" value="Genomic_DNA"/>
</dbReference>
<dbReference type="InterPro" id="IPR011009">
    <property type="entry name" value="Kinase-like_dom_sf"/>
</dbReference>
<reference evidence="2 3" key="1">
    <citation type="journal article" date="2010" name="Nat. Biotechnol.">
        <title>Genome sequence of the model mushroom Schizophyllum commune.</title>
        <authorList>
            <person name="Ohm R.A."/>
            <person name="de Jong J.F."/>
            <person name="Lugones L.G."/>
            <person name="Aerts A."/>
            <person name="Kothe E."/>
            <person name="Stajich J.E."/>
            <person name="de Vries R.P."/>
            <person name="Record E."/>
            <person name="Levasseur A."/>
            <person name="Baker S.E."/>
            <person name="Bartholomew K.A."/>
            <person name="Coutinho P.M."/>
            <person name="Erdmann S."/>
            <person name="Fowler T.J."/>
            <person name="Gathman A.C."/>
            <person name="Lombard V."/>
            <person name="Henrissat B."/>
            <person name="Knabe N."/>
            <person name="Kuees U."/>
            <person name="Lilly W.W."/>
            <person name="Lindquist E."/>
            <person name="Lucas S."/>
            <person name="Magnuson J.K."/>
            <person name="Piumi F."/>
            <person name="Raudaskoski M."/>
            <person name="Salamov A."/>
            <person name="Schmutz J."/>
            <person name="Schwarze F.W.M.R."/>
            <person name="vanKuyk P.A."/>
            <person name="Horton J.S."/>
            <person name="Grigoriev I.V."/>
            <person name="Woesten H.A.B."/>
        </authorList>
    </citation>
    <scope>NUCLEOTIDE SEQUENCE [LARGE SCALE GENOMIC DNA]</scope>
    <source>
        <strain evidence="3">H4-8 / FGSC 9210</strain>
    </source>
</reference>
<dbReference type="SUPFAM" id="SSF56112">
    <property type="entry name" value="Protein kinase-like (PK-like)"/>
    <property type="match status" value="1"/>
</dbReference>
<dbReference type="OMA" id="FIGCIDG"/>
<dbReference type="OrthoDB" id="8300194at2759"/>
<organism evidence="3">
    <name type="scientific">Schizophyllum commune (strain H4-8 / FGSC 9210)</name>
    <name type="common">Split gill fungus</name>
    <dbReference type="NCBI Taxonomy" id="578458"/>
    <lineage>
        <taxon>Eukaryota</taxon>
        <taxon>Fungi</taxon>
        <taxon>Dikarya</taxon>
        <taxon>Basidiomycota</taxon>
        <taxon>Agaricomycotina</taxon>
        <taxon>Agaricomycetes</taxon>
        <taxon>Agaricomycetidae</taxon>
        <taxon>Agaricales</taxon>
        <taxon>Schizophyllaceae</taxon>
        <taxon>Schizophyllum</taxon>
    </lineage>
</organism>
<feature type="non-terminal residue" evidence="2">
    <location>
        <position position="1"/>
    </location>
</feature>
<dbReference type="GeneID" id="9595182"/>
<proteinExistence type="predicted"/>
<gene>
    <name evidence="2" type="ORF">SCHCODRAFT_29408</name>
</gene>
<dbReference type="InterPro" id="IPR002575">
    <property type="entry name" value="Aminoglycoside_PTrfase"/>
</dbReference>
<name>D8Q359_SCHCM</name>
<evidence type="ECO:0000313" key="2">
    <source>
        <dbReference type="EMBL" id="EFI97634.1"/>
    </source>
</evidence>
<dbReference type="PANTHER" id="PTHR21310:SF58">
    <property type="entry name" value="AMINOGLYCOSIDE PHOSPHOTRANSFERASE DOMAIN-CONTAINING PROTEIN"/>
    <property type="match status" value="1"/>
</dbReference>
<protein>
    <recommendedName>
        <fullName evidence="1">Aminoglycoside phosphotransferase domain-containing protein</fullName>
    </recommendedName>
</protein>
<accession>D8Q359</accession>
<dbReference type="Gene3D" id="3.90.1200.10">
    <property type="match status" value="1"/>
</dbReference>
<dbReference type="eggNOG" id="ENOG502R9UI">
    <property type="taxonomic scope" value="Eukaryota"/>
</dbReference>
<evidence type="ECO:0000259" key="1">
    <source>
        <dbReference type="Pfam" id="PF01636"/>
    </source>
</evidence>
<dbReference type="PANTHER" id="PTHR21310">
    <property type="entry name" value="AMINOGLYCOSIDE PHOSPHOTRANSFERASE-RELATED-RELATED"/>
    <property type="match status" value="1"/>
</dbReference>